<evidence type="ECO:0000313" key="1">
    <source>
        <dbReference type="EMBL" id="MCC2616696.1"/>
    </source>
</evidence>
<evidence type="ECO:0008006" key="3">
    <source>
        <dbReference type="Google" id="ProtNLM"/>
    </source>
</evidence>
<reference evidence="1 2" key="1">
    <citation type="submission" date="2021-10" db="EMBL/GenBank/DDBJ databases">
        <title>Draft genome of Aestuariibacter halophilus JC2043.</title>
        <authorList>
            <person name="Emsley S.A."/>
            <person name="Pfannmuller K.M."/>
            <person name="Ushijima B."/>
            <person name="Saw J.H."/>
            <person name="Videau P."/>
        </authorList>
    </citation>
    <scope>NUCLEOTIDE SEQUENCE [LARGE SCALE GENOMIC DNA]</scope>
    <source>
        <strain evidence="1 2">JC2043</strain>
    </source>
</reference>
<gene>
    <name evidence="1" type="ORF">LJ739_10630</name>
</gene>
<proteinExistence type="predicted"/>
<dbReference type="Proteomes" id="UP001520878">
    <property type="component" value="Unassembled WGS sequence"/>
</dbReference>
<name>A0ABS8GBV9_9ALTE</name>
<evidence type="ECO:0000313" key="2">
    <source>
        <dbReference type="Proteomes" id="UP001520878"/>
    </source>
</evidence>
<comment type="caution">
    <text evidence="1">The sequence shown here is derived from an EMBL/GenBank/DDBJ whole genome shotgun (WGS) entry which is preliminary data.</text>
</comment>
<organism evidence="1 2">
    <name type="scientific">Fluctibacter halophilus</name>
    <dbReference type="NCBI Taxonomy" id="226011"/>
    <lineage>
        <taxon>Bacteria</taxon>
        <taxon>Pseudomonadati</taxon>
        <taxon>Pseudomonadota</taxon>
        <taxon>Gammaproteobacteria</taxon>
        <taxon>Alteromonadales</taxon>
        <taxon>Alteromonadaceae</taxon>
        <taxon>Fluctibacter</taxon>
    </lineage>
</organism>
<protein>
    <recommendedName>
        <fullName evidence="3">AlpA family phage regulatory protein</fullName>
    </recommendedName>
</protein>
<dbReference type="EMBL" id="JAJEWP010000002">
    <property type="protein sequence ID" value="MCC2616696.1"/>
    <property type="molecule type" value="Genomic_DNA"/>
</dbReference>
<keyword evidence="2" id="KW-1185">Reference proteome</keyword>
<accession>A0ABS8GBV9</accession>
<sequence length="88" mass="10516">MTDIYLNTKDLADRYRVSSRTIFRRMNKPDNPFPAPAIKMAGSSNLWLKKDVELWDARQRELTSIDRFLNEQEEISRSREEPEDNNFH</sequence>
<dbReference type="RefSeq" id="WP_229160284.1">
    <property type="nucleotide sequence ID" value="NZ_JAJEWP010000002.1"/>
</dbReference>